<dbReference type="PANTHER" id="PTHR41878">
    <property type="entry name" value="LEXA REPRESSOR-RELATED"/>
    <property type="match status" value="1"/>
</dbReference>
<dbReference type="Pfam" id="PF07929">
    <property type="entry name" value="PRiA4_ORF3"/>
    <property type="match status" value="1"/>
</dbReference>
<protein>
    <submittedName>
        <fullName evidence="2">Plasmid pRiA4b ORF-3 family protein</fullName>
    </submittedName>
</protein>
<feature type="domain" description="Plasmid pRiA4b Orf3-like" evidence="1">
    <location>
        <begin position="6"/>
        <end position="212"/>
    </location>
</feature>
<proteinExistence type="predicted"/>
<evidence type="ECO:0000259" key="1">
    <source>
        <dbReference type="Pfam" id="PF07929"/>
    </source>
</evidence>
<evidence type="ECO:0000313" key="3">
    <source>
        <dbReference type="Proteomes" id="UP001595969"/>
    </source>
</evidence>
<dbReference type="SUPFAM" id="SSF159941">
    <property type="entry name" value="MM3350-like"/>
    <property type="match status" value="1"/>
</dbReference>
<name>A0ABV9MX13_9ENTE</name>
<keyword evidence="3" id="KW-1185">Reference proteome</keyword>
<dbReference type="InterPro" id="IPR012912">
    <property type="entry name" value="Plasmid_pRiA4b_Orf3-like"/>
</dbReference>
<comment type="caution">
    <text evidence="2">The sequence shown here is derived from an EMBL/GenBank/DDBJ whole genome shotgun (WGS) entry which is preliminary data.</text>
</comment>
<reference evidence="3" key="1">
    <citation type="journal article" date="2019" name="Int. J. Syst. Evol. Microbiol.">
        <title>The Global Catalogue of Microorganisms (GCM) 10K type strain sequencing project: providing services to taxonomists for standard genome sequencing and annotation.</title>
        <authorList>
            <consortium name="The Broad Institute Genomics Platform"/>
            <consortium name="The Broad Institute Genome Sequencing Center for Infectious Disease"/>
            <person name="Wu L."/>
            <person name="Ma J."/>
        </authorList>
    </citation>
    <scope>NUCLEOTIDE SEQUENCE [LARGE SCALE GENOMIC DNA]</scope>
    <source>
        <strain evidence="3">CGMCC 1.19032</strain>
    </source>
</reference>
<dbReference type="InterPro" id="IPR024047">
    <property type="entry name" value="MM3350-like_sf"/>
</dbReference>
<organism evidence="2 3">
    <name type="scientific">Enterococcus lemanii</name>
    <dbReference type="NCBI Taxonomy" id="1159752"/>
    <lineage>
        <taxon>Bacteria</taxon>
        <taxon>Bacillati</taxon>
        <taxon>Bacillota</taxon>
        <taxon>Bacilli</taxon>
        <taxon>Lactobacillales</taxon>
        <taxon>Enterococcaceae</taxon>
        <taxon>Enterococcus</taxon>
    </lineage>
</organism>
<dbReference type="PANTHER" id="PTHR41878:SF1">
    <property type="entry name" value="TNPR PROTEIN"/>
    <property type="match status" value="1"/>
</dbReference>
<evidence type="ECO:0000313" key="2">
    <source>
        <dbReference type="EMBL" id="MFC4719684.1"/>
    </source>
</evidence>
<accession>A0ABV9MX13</accession>
<dbReference type="Gene3D" id="3.10.290.30">
    <property type="entry name" value="MM3350-like"/>
    <property type="match status" value="1"/>
</dbReference>
<dbReference type="RefSeq" id="WP_204654868.1">
    <property type="nucleotide sequence ID" value="NZ_JAFBFD010000042.1"/>
</dbReference>
<gene>
    <name evidence="2" type="ORF">ACFO5I_08045</name>
</gene>
<dbReference type="EMBL" id="JBHSGS010000044">
    <property type="protein sequence ID" value="MFC4719684.1"/>
    <property type="molecule type" value="Genomic_DNA"/>
</dbReference>
<dbReference type="Proteomes" id="UP001595969">
    <property type="component" value="Unassembled WGS sequence"/>
</dbReference>
<sequence>MAKHKVYTFYAELNNYQSKIYRRFEINGERTMDELCYALMIMFEMQGAHLFALTQFSQEKLIEKLLEFSSQDQIEDFLKNSELAKNIRYEFAFGEDIYLRENERLLSPTSERLQRVVTEIGTRFLFEYDYGDGWEILLTLESIHEEEISLARLPRVTEGEGFGIIEDVGGVGGLEELAKALKQGKGEEYNSYSRWLDSTTLNLALFDQEDCNFRLKKLPRIYRDIYQFGYEPTQASIKLLTRAYLGKGKRGY</sequence>